<sequence length="201" mass="22518">MKNLVKKTISFLILLSVLVLNLTYISNVNYTHDNDRKTHKEIALEIAKKQLKEQKAERFLPLIEKEIEQMYGNVGMNRDTTGYFPNGGVVKYKQEYTVPSVTVCKVFFSNEAYNSIINGNPLPGYIVGAVGSVIIDVFGWTANIANAICSIGSGWNDYNIKQAGGALKFYAEDANGSTNILLPWWDHPFSTYPSNAYVRSF</sequence>
<name>A0ABS1CAV5_9FIRM</name>
<reference evidence="1 2" key="1">
    <citation type="submission" date="2020-09" db="EMBL/GenBank/DDBJ databases">
        <title>Parvimonas S3374 sp. nov.</title>
        <authorList>
            <person name="Buhl M."/>
        </authorList>
    </citation>
    <scope>NUCLEOTIDE SEQUENCE [LARGE SCALE GENOMIC DNA]</scope>
    <source>
        <strain evidence="1 2">S3374</strain>
    </source>
</reference>
<evidence type="ECO:0000313" key="2">
    <source>
        <dbReference type="Proteomes" id="UP000823123"/>
    </source>
</evidence>
<gene>
    <name evidence="1" type="ORF">IBJ83_08065</name>
</gene>
<evidence type="ECO:0008006" key="3">
    <source>
        <dbReference type="Google" id="ProtNLM"/>
    </source>
</evidence>
<proteinExistence type="predicted"/>
<protein>
    <recommendedName>
        <fullName evidence="3">Bacterial toxin 44 domain-containing protein</fullName>
    </recommendedName>
</protein>
<comment type="caution">
    <text evidence="1">The sequence shown here is derived from an EMBL/GenBank/DDBJ whole genome shotgun (WGS) entry which is preliminary data.</text>
</comment>
<keyword evidence="2" id="KW-1185">Reference proteome</keyword>
<dbReference type="RefSeq" id="WP_201276048.1">
    <property type="nucleotide sequence ID" value="NZ_JACVDA010000034.1"/>
</dbReference>
<dbReference type="EMBL" id="JACVDA010000034">
    <property type="protein sequence ID" value="MBK1469236.1"/>
    <property type="molecule type" value="Genomic_DNA"/>
</dbReference>
<organism evidence="1 2">
    <name type="scientific">Parvimonas parva</name>
    <dbReference type="NCBI Taxonomy" id="2769485"/>
    <lineage>
        <taxon>Bacteria</taxon>
        <taxon>Bacillati</taxon>
        <taxon>Bacillota</taxon>
        <taxon>Tissierellia</taxon>
        <taxon>Tissierellales</taxon>
        <taxon>Peptoniphilaceae</taxon>
        <taxon>Parvimonas</taxon>
    </lineage>
</organism>
<accession>A0ABS1CAV5</accession>
<evidence type="ECO:0000313" key="1">
    <source>
        <dbReference type="EMBL" id="MBK1469236.1"/>
    </source>
</evidence>
<dbReference type="Proteomes" id="UP000823123">
    <property type="component" value="Unassembled WGS sequence"/>
</dbReference>